<dbReference type="Pfam" id="PF12738">
    <property type="entry name" value="PTCB-BRCT"/>
    <property type="match status" value="1"/>
</dbReference>
<gene>
    <name evidence="4" type="ORF">IMSHALPRED_001626</name>
</gene>
<dbReference type="InterPro" id="IPR001357">
    <property type="entry name" value="BRCT_dom"/>
</dbReference>
<evidence type="ECO:0000256" key="1">
    <source>
        <dbReference type="SAM" id="MobiDB-lite"/>
    </source>
</evidence>
<accession>A0A8H3J399</accession>
<organism evidence="4 5">
    <name type="scientific">Imshaugia aleurites</name>
    <dbReference type="NCBI Taxonomy" id="172621"/>
    <lineage>
        <taxon>Eukaryota</taxon>
        <taxon>Fungi</taxon>
        <taxon>Dikarya</taxon>
        <taxon>Ascomycota</taxon>
        <taxon>Pezizomycotina</taxon>
        <taxon>Lecanoromycetes</taxon>
        <taxon>OSLEUM clade</taxon>
        <taxon>Lecanoromycetidae</taxon>
        <taxon>Lecanorales</taxon>
        <taxon>Lecanorineae</taxon>
        <taxon>Parmeliaceae</taxon>
        <taxon>Imshaugia</taxon>
    </lineage>
</organism>
<dbReference type="InterPro" id="IPR008893">
    <property type="entry name" value="WGR_domain"/>
</dbReference>
<evidence type="ECO:0008006" key="6">
    <source>
        <dbReference type="Google" id="ProtNLM"/>
    </source>
</evidence>
<dbReference type="Proteomes" id="UP000664534">
    <property type="component" value="Unassembled WGS sequence"/>
</dbReference>
<dbReference type="PROSITE" id="PS51977">
    <property type="entry name" value="WGR"/>
    <property type="match status" value="1"/>
</dbReference>
<feature type="region of interest" description="Disordered" evidence="1">
    <location>
        <begin position="136"/>
        <end position="156"/>
    </location>
</feature>
<dbReference type="OrthoDB" id="342264at2759"/>
<dbReference type="SUPFAM" id="SSF52113">
    <property type="entry name" value="BRCT domain"/>
    <property type="match status" value="1"/>
</dbReference>
<sequence length="326" mass="36795">MGKQPLKRFTIAVTGYFGEQRSLEQARKWIQVNGGTFASEVSSEVTHLVCSKEHFKKNVAMVRKARQLRTVKIVSWDWLEDTLMKGHRVAEFEYLMAPLVECATKSKEKKKAVRKENVKKGMEQFEKGCQEFKKDMFSGPSPAPTHPSSNSTLTLSPPPDGYHIYQDATKFAYDITLARSNLLLNKNDRFALKVCHPTPTPPHARLLPPNPILSTPLFPLHPLSPRPRARIHRPRAQRLQLYESHATPKYYACYTKYSSPGHAPASEMLAPVGSSWETAWDAFRGFFELKAGKSWEERFVKGQVGGEAFAYAPPKAGQPRGVVLEI</sequence>
<feature type="domain" description="WGR" evidence="3">
    <location>
        <begin position="161"/>
        <end position="316"/>
    </location>
</feature>
<dbReference type="AlphaFoldDB" id="A0A8H3J399"/>
<evidence type="ECO:0000313" key="4">
    <source>
        <dbReference type="EMBL" id="CAF9939773.1"/>
    </source>
</evidence>
<evidence type="ECO:0000259" key="2">
    <source>
        <dbReference type="PROSITE" id="PS50172"/>
    </source>
</evidence>
<evidence type="ECO:0000313" key="5">
    <source>
        <dbReference type="Proteomes" id="UP000664534"/>
    </source>
</evidence>
<feature type="domain" description="BRCT" evidence="2">
    <location>
        <begin position="1"/>
        <end position="96"/>
    </location>
</feature>
<dbReference type="InterPro" id="IPR036420">
    <property type="entry name" value="BRCT_dom_sf"/>
</dbReference>
<proteinExistence type="predicted"/>
<reference evidence="4" key="1">
    <citation type="submission" date="2021-03" db="EMBL/GenBank/DDBJ databases">
        <authorList>
            <person name="Tagirdzhanova G."/>
        </authorList>
    </citation>
    <scope>NUCLEOTIDE SEQUENCE</scope>
</reference>
<feature type="compositionally biased region" description="Low complexity" evidence="1">
    <location>
        <begin position="146"/>
        <end position="155"/>
    </location>
</feature>
<dbReference type="PROSITE" id="PS50172">
    <property type="entry name" value="BRCT"/>
    <property type="match status" value="1"/>
</dbReference>
<comment type="caution">
    <text evidence="4">The sequence shown here is derived from an EMBL/GenBank/DDBJ whole genome shotgun (WGS) entry which is preliminary data.</text>
</comment>
<evidence type="ECO:0000259" key="3">
    <source>
        <dbReference type="PROSITE" id="PS51977"/>
    </source>
</evidence>
<dbReference type="SMART" id="SM00292">
    <property type="entry name" value="BRCT"/>
    <property type="match status" value="1"/>
</dbReference>
<name>A0A8H3J399_9LECA</name>
<dbReference type="Gene3D" id="3.40.50.10190">
    <property type="entry name" value="BRCT domain"/>
    <property type="match status" value="1"/>
</dbReference>
<protein>
    <recommendedName>
        <fullName evidence="6">BRCT domain-containing protein</fullName>
    </recommendedName>
</protein>
<dbReference type="EMBL" id="CAJPDT010000123">
    <property type="protein sequence ID" value="CAF9939773.1"/>
    <property type="molecule type" value="Genomic_DNA"/>
</dbReference>
<keyword evidence="5" id="KW-1185">Reference proteome</keyword>